<accession>A0A371IZ74</accession>
<dbReference type="Gene3D" id="1.10.10.630">
    <property type="entry name" value="DnaD domain-like"/>
    <property type="match status" value="2"/>
</dbReference>
<evidence type="ECO:0000256" key="1">
    <source>
        <dbReference type="ARBA" id="ARBA00093462"/>
    </source>
</evidence>
<dbReference type="SUPFAM" id="SSF158499">
    <property type="entry name" value="DnaD domain-like"/>
    <property type="match status" value="2"/>
</dbReference>
<comment type="caution">
    <text evidence="3">The sequence shown here is derived from an EMBL/GenBank/DDBJ whole genome shotgun (WGS) entry which is preliminary data.</text>
</comment>
<evidence type="ECO:0000313" key="3">
    <source>
        <dbReference type="EMBL" id="RDY25766.1"/>
    </source>
</evidence>
<comment type="similarity">
    <text evidence="1">Belongs to the DnaB/DnaD family.</text>
</comment>
<evidence type="ECO:0000313" key="4">
    <source>
        <dbReference type="Proteomes" id="UP000215694"/>
    </source>
</evidence>
<organism evidence="3 4">
    <name type="scientific">Romboutsia weinsteinii</name>
    <dbReference type="NCBI Taxonomy" id="2020949"/>
    <lineage>
        <taxon>Bacteria</taxon>
        <taxon>Bacillati</taxon>
        <taxon>Bacillota</taxon>
        <taxon>Clostridia</taxon>
        <taxon>Peptostreptococcales</taxon>
        <taxon>Peptostreptococcaceae</taxon>
        <taxon>Romboutsia</taxon>
    </lineage>
</organism>
<dbReference type="InterPro" id="IPR034829">
    <property type="entry name" value="DnaD-like_sf"/>
</dbReference>
<dbReference type="EMBL" id="NOJY02000048">
    <property type="protein sequence ID" value="RDY25766.1"/>
    <property type="molecule type" value="Genomic_DNA"/>
</dbReference>
<sequence length="354" mass="41526">MFFKEVNEIDLGETTIANIFIDIFMPMANGLYVKVYLLGYRQACDPNSNPKFDNNSISKNLNVPLSDVIEAWQFWERKNIIKLHKNEGLDDFDFSIEFMDLKRFYMDNMHVNTKSIKSNSDSIVSVSENPSIRKMFNSINQIVGRYLDPGEKISILEIMNKYNMDPDMIVCAYEYVRDKHGSSRPVKYVEAILRNWYDSNLYTPQDVKDSFATKSERYMLYKTIFNELGFYRPPSKPEERIMDTWFDKYNMDIEVILSACSRSKNISNPSISYINGIIEKWKGNNVKTLEDIKLLDEDYKRKSETKKATPSNKNAKNSIPTVKTRFHNINQTFTNYTPEELEKLLLESQKDKFK</sequence>
<dbReference type="PANTHER" id="PTHR37293">
    <property type="entry name" value="PHAGE REPLICATION PROTEIN-RELATED"/>
    <property type="match status" value="1"/>
</dbReference>
<protein>
    <submittedName>
        <fullName evidence="3">DnaD domain protein</fullName>
    </submittedName>
</protein>
<dbReference type="InterPro" id="IPR017019">
    <property type="entry name" value="DNA_replication_prd_bac"/>
</dbReference>
<proteinExistence type="inferred from homology"/>
<dbReference type="AlphaFoldDB" id="A0A371IZ74"/>
<dbReference type="Proteomes" id="UP000215694">
    <property type="component" value="Unassembled WGS sequence"/>
</dbReference>
<dbReference type="InterPro" id="IPR006343">
    <property type="entry name" value="DnaB/C_C"/>
</dbReference>
<gene>
    <name evidence="3" type="ORF">CHL78_016475</name>
</gene>
<keyword evidence="4" id="KW-1185">Reference proteome</keyword>
<dbReference type="PIRSF" id="PIRSF033722">
    <property type="entry name" value="DnaD_CA_C3587_prd"/>
    <property type="match status" value="1"/>
</dbReference>
<dbReference type="InterPro" id="IPR053162">
    <property type="entry name" value="DnaD"/>
</dbReference>
<dbReference type="Pfam" id="PF07261">
    <property type="entry name" value="DnaB_2"/>
    <property type="match status" value="2"/>
</dbReference>
<feature type="domain" description="DnaB/C C-terminal" evidence="2">
    <location>
        <begin position="227"/>
        <end position="293"/>
    </location>
</feature>
<reference evidence="3 4" key="1">
    <citation type="journal article" date="2017" name="Genome Announc.">
        <title>Draft Genome Sequence of Romboutsia weinsteinii sp. nov. Strain CCRI-19649(T) Isolated from Surface Water.</title>
        <authorList>
            <person name="Maheux A.F."/>
            <person name="Boudreau D.K."/>
            <person name="Berube E."/>
            <person name="Boissinot M."/>
            <person name="Cantin P."/>
            <person name="Raymond F."/>
            <person name="Corbeil J."/>
            <person name="Omar R.F."/>
            <person name="Bergeron M.G."/>
        </authorList>
    </citation>
    <scope>NUCLEOTIDE SEQUENCE [LARGE SCALE GENOMIC DNA]</scope>
    <source>
        <strain evidence="3 4">CCRI-19649</strain>
    </source>
</reference>
<dbReference type="RefSeq" id="WP_094369343.1">
    <property type="nucleotide sequence ID" value="NZ_NOJY02000048.1"/>
</dbReference>
<name>A0A371IZ74_9FIRM</name>
<feature type="domain" description="DnaB/C C-terminal" evidence="2">
    <location>
        <begin position="136"/>
        <end position="209"/>
    </location>
</feature>
<dbReference type="OrthoDB" id="1652900at2"/>
<dbReference type="NCBIfam" id="TIGR01446">
    <property type="entry name" value="DnaD_dom"/>
    <property type="match status" value="1"/>
</dbReference>
<dbReference type="PANTHER" id="PTHR37293:SF5">
    <property type="entry name" value="DNA REPLICATION PROTEIN"/>
    <property type="match status" value="1"/>
</dbReference>
<evidence type="ECO:0000259" key="2">
    <source>
        <dbReference type="Pfam" id="PF07261"/>
    </source>
</evidence>